<dbReference type="PANTHER" id="PTHR43133:SF60">
    <property type="entry name" value="RNA POLYMERASE SIGMA FACTOR SIGV"/>
    <property type="match status" value="1"/>
</dbReference>
<dbReference type="Gene3D" id="1.10.10.10">
    <property type="entry name" value="Winged helix-like DNA-binding domain superfamily/Winged helix DNA-binding domain"/>
    <property type="match status" value="1"/>
</dbReference>
<evidence type="ECO:0000256" key="4">
    <source>
        <dbReference type="ARBA" id="ARBA00023163"/>
    </source>
</evidence>
<keyword evidence="4" id="KW-0804">Transcription</keyword>
<dbReference type="SUPFAM" id="SSF88659">
    <property type="entry name" value="Sigma3 and sigma4 domains of RNA polymerase sigma factors"/>
    <property type="match status" value="1"/>
</dbReference>
<evidence type="ECO:0000259" key="5">
    <source>
        <dbReference type="Pfam" id="PF04542"/>
    </source>
</evidence>
<sequence length="191" mass="21900">MDEALDENLDQSLLRIRQGDVEALHTLYTILRVPVYSVALSIVRNHALADEVLQETFVRVYDRVERYHSGSNPKAWVISIARNIALDLWRSSKFRNEKHVDFDTVSPHPNYTGETAIVQRITITEVLSQLDDVEREIVVLHVVAGFKHAEISKEFDIPEGTVRWKYRQALKRLSYLVGGTCDEPGRSDVEI</sequence>
<dbReference type="RefSeq" id="WP_377944282.1">
    <property type="nucleotide sequence ID" value="NZ_JBHUCX010000058.1"/>
</dbReference>
<dbReference type="InterPro" id="IPR013249">
    <property type="entry name" value="RNA_pol_sigma70_r4_t2"/>
</dbReference>
<keyword evidence="8" id="KW-1185">Reference proteome</keyword>
<protein>
    <submittedName>
        <fullName evidence="7">RNA polymerase sigma factor</fullName>
    </submittedName>
</protein>
<dbReference type="EMBL" id="JBHUCX010000058">
    <property type="protein sequence ID" value="MFD1676382.1"/>
    <property type="molecule type" value="Genomic_DNA"/>
</dbReference>
<keyword evidence="2" id="KW-0805">Transcription regulation</keyword>
<feature type="domain" description="RNA polymerase sigma-70 region 2" evidence="5">
    <location>
        <begin position="28"/>
        <end position="93"/>
    </location>
</feature>
<dbReference type="InterPro" id="IPR013324">
    <property type="entry name" value="RNA_pol_sigma_r3/r4-like"/>
</dbReference>
<evidence type="ECO:0000313" key="8">
    <source>
        <dbReference type="Proteomes" id="UP001597079"/>
    </source>
</evidence>
<proteinExistence type="inferred from homology"/>
<keyword evidence="3" id="KW-0731">Sigma factor</keyword>
<dbReference type="InterPro" id="IPR039425">
    <property type="entry name" value="RNA_pol_sigma-70-like"/>
</dbReference>
<dbReference type="PANTHER" id="PTHR43133">
    <property type="entry name" value="RNA POLYMERASE ECF-TYPE SIGMA FACTO"/>
    <property type="match status" value="1"/>
</dbReference>
<comment type="similarity">
    <text evidence="1">Belongs to the sigma-70 factor family. ECF subfamily.</text>
</comment>
<dbReference type="Proteomes" id="UP001597079">
    <property type="component" value="Unassembled WGS sequence"/>
</dbReference>
<accession>A0ABW4JJ23</accession>
<evidence type="ECO:0000256" key="2">
    <source>
        <dbReference type="ARBA" id="ARBA00023015"/>
    </source>
</evidence>
<reference evidence="8" key="1">
    <citation type="journal article" date="2019" name="Int. J. Syst. Evol. Microbiol.">
        <title>The Global Catalogue of Microorganisms (GCM) 10K type strain sequencing project: providing services to taxonomists for standard genome sequencing and annotation.</title>
        <authorList>
            <consortium name="The Broad Institute Genomics Platform"/>
            <consortium name="The Broad Institute Genome Sequencing Center for Infectious Disease"/>
            <person name="Wu L."/>
            <person name="Ma J."/>
        </authorList>
    </citation>
    <scope>NUCLEOTIDE SEQUENCE [LARGE SCALE GENOMIC DNA]</scope>
    <source>
        <strain evidence="8">CGMCC 1.12286</strain>
    </source>
</reference>
<dbReference type="Gene3D" id="1.10.1740.10">
    <property type="match status" value="1"/>
</dbReference>
<evidence type="ECO:0000313" key="7">
    <source>
        <dbReference type="EMBL" id="MFD1676382.1"/>
    </source>
</evidence>
<dbReference type="Pfam" id="PF04542">
    <property type="entry name" value="Sigma70_r2"/>
    <property type="match status" value="1"/>
</dbReference>
<dbReference type="InterPro" id="IPR013325">
    <property type="entry name" value="RNA_pol_sigma_r2"/>
</dbReference>
<dbReference type="NCBIfam" id="TIGR02937">
    <property type="entry name" value="sigma70-ECF"/>
    <property type="match status" value="1"/>
</dbReference>
<name>A0ABW4JJ23_9BACL</name>
<gene>
    <name evidence="7" type="ORF">ACFSB2_16900</name>
</gene>
<dbReference type="CDD" id="cd06171">
    <property type="entry name" value="Sigma70_r4"/>
    <property type="match status" value="1"/>
</dbReference>
<dbReference type="InterPro" id="IPR014284">
    <property type="entry name" value="RNA_pol_sigma-70_dom"/>
</dbReference>
<organism evidence="7 8">
    <name type="scientific">Alicyclobacillus fodiniaquatilis</name>
    <dbReference type="NCBI Taxonomy" id="1661150"/>
    <lineage>
        <taxon>Bacteria</taxon>
        <taxon>Bacillati</taxon>
        <taxon>Bacillota</taxon>
        <taxon>Bacilli</taxon>
        <taxon>Bacillales</taxon>
        <taxon>Alicyclobacillaceae</taxon>
        <taxon>Alicyclobacillus</taxon>
    </lineage>
</organism>
<feature type="domain" description="RNA polymerase sigma factor 70 region 4 type 2" evidence="6">
    <location>
        <begin position="123"/>
        <end position="173"/>
    </location>
</feature>
<dbReference type="Pfam" id="PF08281">
    <property type="entry name" value="Sigma70_r4_2"/>
    <property type="match status" value="1"/>
</dbReference>
<evidence type="ECO:0000256" key="1">
    <source>
        <dbReference type="ARBA" id="ARBA00010641"/>
    </source>
</evidence>
<dbReference type="InterPro" id="IPR036388">
    <property type="entry name" value="WH-like_DNA-bd_sf"/>
</dbReference>
<dbReference type="InterPro" id="IPR007627">
    <property type="entry name" value="RNA_pol_sigma70_r2"/>
</dbReference>
<evidence type="ECO:0000256" key="3">
    <source>
        <dbReference type="ARBA" id="ARBA00023082"/>
    </source>
</evidence>
<comment type="caution">
    <text evidence="7">The sequence shown here is derived from an EMBL/GenBank/DDBJ whole genome shotgun (WGS) entry which is preliminary data.</text>
</comment>
<dbReference type="SUPFAM" id="SSF88946">
    <property type="entry name" value="Sigma2 domain of RNA polymerase sigma factors"/>
    <property type="match status" value="1"/>
</dbReference>
<evidence type="ECO:0000259" key="6">
    <source>
        <dbReference type="Pfam" id="PF08281"/>
    </source>
</evidence>